<keyword evidence="5 9" id="KW-0732">Signal</keyword>
<proteinExistence type="inferred from homology"/>
<dbReference type="PANTHER" id="PTHR15001">
    <property type="entry name" value="BETA-DEFENSIN 123-RELATED"/>
    <property type="match status" value="1"/>
</dbReference>
<feature type="compositionally biased region" description="Low complexity" evidence="10">
    <location>
        <begin position="115"/>
        <end position="125"/>
    </location>
</feature>
<evidence type="ECO:0000256" key="4">
    <source>
        <dbReference type="ARBA" id="ARBA00022529"/>
    </source>
</evidence>
<comment type="function">
    <text evidence="9">Has antibacterial activity.</text>
</comment>
<dbReference type="Proteomes" id="UP000694923">
    <property type="component" value="Unplaced"/>
</dbReference>
<comment type="similarity">
    <text evidence="2 9">Belongs to the beta-defensin family.</text>
</comment>
<evidence type="ECO:0000256" key="8">
    <source>
        <dbReference type="ARBA" id="ARBA00023157"/>
    </source>
</evidence>
<dbReference type="GeneID" id="103598642"/>
<sequence>MNLLMLAFIICGLLTQVTKASFETTKCWKNDIGRCRSRCLDNERYILLCRNKLSCCIPIEISHDFTRRPILPWLLQEDITFGYSDEDTFTGSPISRPDDMVTFNLPETTGTEIISPESTSEITSPQSMPSPSGVGTVTVN</sequence>
<name>A0ABM0RJW1_GALVR</name>
<evidence type="ECO:0000256" key="7">
    <source>
        <dbReference type="ARBA" id="ARBA00023022"/>
    </source>
</evidence>
<organism evidence="12 13">
    <name type="scientific">Galeopterus variegatus</name>
    <name type="common">Malayan flying lemur</name>
    <name type="synonym">Cynocephalus variegatus</name>
    <dbReference type="NCBI Taxonomy" id="482537"/>
    <lineage>
        <taxon>Eukaryota</taxon>
        <taxon>Metazoa</taxon>
        <taxon>Chordata</taxon>
        <taxon>Craniata</taxon>
        <taxon>Vertebrata</taxon>
        <taxon>Euteleostomi</taxon>
        <taxon>Mammalia</taxon>
        <taxon>Eutheria</taxon>
        <taxon>Euarchontoglires</taxon>
        <taxon>Dermoptera</taxon>
        <taxon>Cynocephalidae</taxon>
        <taxon>Galeopterus</taxon>
    </lineage>
</organism>
<dbReference type="RefSeq" id="XP_008580902.1">
    <property type="nucleotide sequence ID" value="XM_008582680.1"/>
</dbReference>
<feature type="domain" description="Beta-defensin" evidence="11">
    <location>
        <begin position="26"/>
        <end position="56"/>
    </location>
</feature>
<keyword evidence="4 9" id="KW-0929">Antimicrobial</keyword>
<evidence type="ECO:0000256" key="9">
    <source>
        <dbReference type="RuleBase" id="RU231113"/>
    </source>
</evidence>
<accession>A0ABM0RJW1</accession>
<keyword evidence="3 9" id="KW-0964">Secreted</keyword>
<evidence type="ECO:0000313" key="13">
    <source>
        <dbReference type="RefSeq" id="XP_008580902.1"/>
    </source>
</evidence>
<feature type="region of interest" description="Disordered" evidence="10">
    <location>
        <begin position="115"/>
        <end position="140"/>
    </location>
</feature>
<evidence type="ECO:0000256" key="1">
    <source>
        <dbReference type="ARBA" id="ARBA00004613"/>
    </source>
</evidence>
<evidence type="ECO:0000256" key="10">
    <source>
        <dbReference type="SAM" id="MobiDB-lite"/>
    </source>
</evidence>
<dbReference type="InterPro" id="IPR025933">
    <property type="entry name" value="Beta_defensin_dom"/>
</dbReference>
<dbReference type="InterPro" id="IPR050544">
    <property type="entry name" value="Beta-defensin"/>
</dbReference>
<keyword evidence="12" id="KW-1185">Reference proteome</keyword>
<keyword evidence="7 9" id="KW-0044">Antibiotic</keyword>
<feature type="compositionally biased region" description="Polar residues" evidence="10">
    <location>
        <begin position="126"/>
        <end position="140"/>
    </location>
</feature>
<evidence type="ECO:0000256" key="5">
    <source>
        <dbReference type="ARBA" id="ARBA00022729"/>
    </source>
</evidence>
<evidence type="ECO:0000256" key="6">
    <source>
        <dbReference type="ARBA" id="ARBA00022940"/>
    </source>
</evidence>
<feature type="signal peptide" evidence="9">
    <location>
        <begin position="1"/>
        <end position="20"/>
    </location>
</feature>
<dbReference type="Pfam" id="PF13841">
    <property type="entry name" value="Defensin_beta_2"/>
    <property type="match status" value="1"/>
</dbReference>
<dbReference type="Gene3D" id="3.10.360.10">
    <property type="entry name" value="Antimicrobial Peptide, Beta-defensin 2, Chain A"/>
    <property type="match status" value="1"/>
</dbReference>
<feature type="chain" id="PRO_5044949551" description="Beta-defensin" evidence="9">
    <location>
        <begin position="21"/>
        <end position="140"/>
    </location>
</feature>
<evidence type="ECO:0000259" key="11">
    <source>
        <dbReference type="Pfam" id="PF13841"/>
    </source>
</evidence>
<keyword evidence="8" id="KW-1015">Disulfide bond</keyword>
<dbReference type="PANTHER" id="PTHR15001:SF12">
    <property type="entry name" value="BETA-DEFENSIN 125"/>
    <property type="match status" value="1"/>
</dbReference>
<comment type="subcellular location">
    <subcellularLocation>
        <location evidence="1 9">Secreted</location>
    </subcellularLocation>
</comment>
<reference evidence="13" key="1">
    <citation type="submission" date="2025-08" db="UniProtKB">
        <authorList>
            <consortium name="RefSeq"/>
        </authorList>
    </citation>
    <scope>IDENTIFICATION</scope>
</reference>
<gene>
    <name evidence="13" type="primary">DEFB125</name>
</gene>
<evidence type="ECO:0000256" key="3">
    <source>
        <dbReference type="ARBA" id="ARBA00022525"/>
    </source>
</evidence>
<evidence type="ECO:0000313" key="12">
    <source>
        <dbReference type="Proteomes" id="UP000694923"/>
    </source>
</evidence>
<evidence type="ECO:0000256" key="2">
    <source>
        <dbReference type="ARBA" id="ARBA00007371"/>
    </source>
</evidence>
<protein>
    <recommendedName>
        <fullName evidence="9">Beta-defensin</fullName>
    </recommendedName>
</protein>
<keyword evidence="6 9" id="KW-0211">Defensin</keyword>